<feature type="region of interest" description="Disordered" evidence="1">
    <location>
        <begin position="266"/>
        <end position="320"/>
    </location>
</feature>
<name>A0ABD2B4K2_VESMC</name>
<feature type="compositionally biased region" description="Acidic residues" evidence="1">
    <location>
        <begin position="305"/>
        <end position="315"/>
    </location>
</feature>
<reference evidence="2 3" key="1">
    <citation type="journal article" date="2024" name="Ann. Entomol. Soc. Am.">
        <title>Genomic analyses of the southern and eastern yellowjacket wasps (Hymenoptera: Vespidae) reveal evolutionary signatures of social life.</title>
        <authorList>
            <person name="Catto M.A."/>
            <person name="Caine P.B."/>
            <person name="Orr S.E."/>
            <person name="Hunt B.G."/>
            <person name="Goodisman M.A.D."/>
        </authorList>
    </citation>
    <scope>NUCLEOTIDE SEQUENCE [LARGE SCALE GENOMIC DNA]</scope>
    <source>
        <strain evidence="2">232</strain>
        <tissue evidence="2">Head and thorax</tissue>
    </source>
</reference>
<dbReference type="AlphaFoldDB" id="A0ABD2B4K2"/>
<dbReference type="Proteomes" id="UP001607303">
    <property type="component" value="Unassembled WGS sequence"/>
</dbReference>
<accession>A0ABD2B4K2</accession>
<gene>
    <name evidence="2" type="ORF">V1477_016912</name>
</gene>
<sequence length="346" mass="39365">MLSGRERRKNQGRDETFARSSGVSIIIDSGDGDGDGIDSNHCKEDVVWLESSFRPTKEEDKKDRYDEKRKEEKESKSEVFQFVIDDLFRKYVSKRWPVRKAVSQEFRAKLSRNRLVGLFSVVSPRPSGTSDFVFFISLLWTKDELKDRMKIYFHASAAKATIPTPTPTAMVREAIATAALASSIRARKSGRISKKVGFVETKLKEDEDEDEEEEEKMEGKRRPEESRNYPREKPNVHACRVLGYVGLCCRFLSRFKLQPGRWLAPQPSGPFVSGSSSSFPKERDTPVSESSLEGLKIKDTKRYDEDDDDDDDDDGSLPRLVVGDDVRKFCLAKKPKLFKTPCLGAL</sequence>
<feature type="compositionally biased region" description="Basic and acidic residues" evidence="1">
    <location>
        <begin position="217"/>
        <end position="231"/>
    </location>
</feature>
<feature type="compositionally biased region" description="Low complexity" evidence="1">
    <location>
        <begin position="269"/>
        <end position="279"/>
    </location>
</feature>
<evidence type="ECO:0000313" key="3">
    <source>
        <dbReference type="Proteomes" id="UP001607303"/>
    </source>
</evidence>
<keyword evidence="3" id="KW-1185">Reference proteome</keyword>
<feature type="region of interest" description="Disordered" evidence="1">
    <location>
        <begin position="202"/>
        <end position="231"/>
    </location>
</feature>
<feature type="compositionally biased region" description="Acidic residues" evidence="1">
    <location>
        <begin position="206"/>
        <end position="216"/>
    </location>
</feature>
<organism evidence="2 3">
    <name type="scientific">Vespula maculifrons</name>
    <name type="common">Eastern yellow jacket</name>
    <name type="synonym">Wasp</name>
    <dbReference type="NCBI Taxonomy" id="7453"/>
    <lineage>
        <taxon>Eukaryota</taxon>
        <taxon>Metazoa</taxon>
        <taxon>Ecdysozoa</taxon>
        <taxon>Arthropoda</taxon>
        <taxon>Hexapoda</taxon>
        <taxon>Insecta</taxon>
        <taxon>Pterygota</taxon>
        <taxon>Neoptera</taxon>
        <taxon>Endopterygota</taxon>
        <taxon>Hymenoptera</taxon>
        <taxon>Apocrita</taxon>
        <taxon>Aculeata</taxon>
        <taxon>Vespoidea</taxon>
        <taxon>Vespidae</taxon>
        <taxon>Vespinae</taxon>
        <taxon>Vespula</taxon>
    </lineage>
</organism>
<feature type="region of interest" description="Disordered" evidence="1">
    <location>
        <begin position="1"/>
        <end position="39"/>
    </location>
</feature>
<protein>
    <submittedName>
        <fullName evidence="2">Uncharacterized protein</fullName>
    </submittedName>
</protein>
<evidence type="ECO:0000256" key="1">
    <source>
        <dbReference type="SAM" id="MobiDB-lite"/>
    </source>
</evidence>
<feature type="compositionally biased region" description="Basic and acidic residues" evidence="1">
    <location>
        <begin position="295"/>
        <end position="304"/>
    </location>
</feature>
<comment type="caution">
    <text evidence="2">The sequence shown here is derived from an EMBL/GenBank/DDBJ whole genome shotgun (WGS) entry which is preliminary data.</text>
</comment>
<proteinExistence type="predicted"/>
<feature type="compositionally biased region" description="Low complexity" evidence="1">
    <location>
        <begin position="20"/>
        <end position="29"/>
    </location>
</feature>
<dbReference type="EMBL" id="JAYRBN010000100">
    <property type="protein sequence ID" value="KAL2727636.1"/>
    <property type="molecule type" value="Genomic_DNA"/>
</dbReference>
<evidence type="ECO:0000313" key="2">
    <source>
        <dbReference type="EMBL" id="KAL2727636.1"/>
    </source>
</evidence>